<evidence type="ECO:0000313" key="2">
    <source>
        <dbReference type="EMBL" id="KTC85226.1"/>
    </source>
</evidence>
<feature type="domain" description="ABC-type transport auxiliary lipoprotein component" evidence="1">
    <location>
        <begin position="37"/>
        <end position="187"/>
    </location>
</feature>
<dbReference type="PROSITE" id="PS51257">
    <property type="entry name" value="PROKAR_LIPOPROTEIN"/>
    <property type="match status" value="1"/>
</dbReference>
<name>A0A0W0SP95_9GAMM</name>
<organism evidence="2 3">
    <name type="scientific">Legionella brunensis</name>
    <dbReference type="NCBI Taxonomy" id="29422"/>
    <lineage>
        <taxon>Bacteria</taxon>
        <taxon>Pseudomonadati</taxon>
        <taxon>Pseudomonadota</taxon>
        <taxon>Gammaproteobacteria</taxon>
        <taxon>Legionellales</taxon>
        <taxon>Legionellaceae</taxon>
        <taxon>Legionella</taxon>
    </lineage>
</organism>
<dbReference type="RefSeq" id="WP_420795309.1">
    <property type="nucleotide sequence ID" value="NZ_CAAAHU010000009.1"/>
</dbReference>
<proteinExistence type="predicted"/>
<dbReference type="EMBL" id="LNXV01000007">
    <property type="protein sequence ID" value="KTC85226.1"/>
    <property type="molecule type" value="Genomic_DNA"/>
</dbReference>
<protein>
    <submittedName>
        <fullName evidence="2">Transport protein</fullName>
    </submittedName>
</protein>
<keyword evidence="3" id="KW-1185">Reference proteome</keyword>
<dbReference type="Proteomes" id="UP000054742">
    <property type="component" value="Unassembled WGS sequence"/>
</dbReference>
<evidence type="ECO:0000313" key="3">
    <source>
        <dbReference type="Proteomes" id="UP000054742"/>
    </source>
</evidence>
<sequence>MKKYSLILLACMQILLMGCSVKPLVTDQYKLGAFSKQQLSKQPSSHSIFVNTPDAVAGYQGEEMLYTDKAYELTPFVHSTWVDQPAEMLLPLLVQSLQRSGYFRVVASSPGAEIAEYRLDTQLIELQQNFLTKPSKIKFVIKVVLVQVEDNHVVASRIFSHLVPCPADTPYGGVIAANRATELFTAELTKFVVRQISKDH</sequence>
<evidence type="ECO:0000259" key="1">
    <source>
        <dbReference type="Pfam" id="PF03886"/>
    </source>
</evidence>
<reference evidence="2 3" key="1">
    <citation type="submission" date="2015-11" db="EMBL/GenBank/DDBJ databases">
        <title>Genomic analysis of 38 Legionella species identifies large and diverse effector repertoires.</title>
        <authorList>
            <person name="Burstein D."/>
            <person name="Amaro F."/>
            <person name="Zusman T."/>
            <person name="Lifshitz Z."/>
            <person name="Cohen O."/>
            <person name="Gilbert J.A."/>
            <person name="Pupko T."/>
            <person name="Shuman H.A."/>
            <person name="Segal G."/>
        </authorList>
    </citation>
    <scope>NUCLEOTIDE SEQUENCE [LARGE SCALE GENOMIC DNA]</scope>
    <source>
        <strain evidence="2 3">ATCC 43878</strain>
    </source>
</reference>
<accession>A0A0W0SP95</accession>
<dbReference type="InterPro" id="IPR005586">
    <property type="entry name" value="ABC_trans_aux"/>
</dbReference>
<comment type="caution">
    <text evidence="2">The sequence shown here is derived from an EMBL/GenBank/DDBJ whole genome shotgun (WGS) entry which is preliminary data.</text>
</comment>
<dbReference type="PATRIC" id="fig|29422.6.peg.1074"/>
<gene>
    <name evidence="2" type="ORF">Lbru_1022</name>
</gene>
<dbReference type="STRING" id="29422.Lbru_1022"/>
<dbReference type="AlphaFoldDB" id="A0A0W0SP95"/>
<dbReference type="SUPFAM" id="SSF159594">
    <property type="entry name" value="XCC0632-like"/>
    <property type="match status" value="1"/>
</dbReference>
<dbReference type="Gene3D" id="3.40.50.10610">
    <property type="entry name" value="ABC-type transport auxiliary lipoprotein component"/>
    <property type="match status" value="1"/>
</dbReference>
<dbReference type="Pfam" id="PF03886">
    <property type="entry name" value="ABC_trans_aux"/>
    <property type="match status" value="1"/>
</dbReference>